<comment type="catalytic activity">
    <reaction evidence="1 7">
        <text>3-dehydroquinate = 3-dehydroshikimate + H2O</text>
        <dbReference type="Rhea" id="RHEA:21096"/>
        <dbReference type="ChEBI" id="CHEBI:15377"/>
        <dbReference type="ChEBI" id="CHEBI:16630"/>
        <dbReference type="ChEBI" id="CHEBI:32364"/>
        <dbReference type="EC" id="4.2.1.10"/>
    </reaction>
</comment>
<comment type="caution">
    <text evidence="11">The sequence shown here is derived from an EMBL/GenBank/DDBJ whole genome shotgun (WGS) entry which is preliminary data.</text>
</comment>
<dbReference type="SUPFAM" id="SSF52304">
    <property type="entry name" value="Type II 3-dehydroquinate dehydratase"/>
    <property type="match status" value="1"/>
</dbReference>
<dbReference type="EC" id="4.2.1.10" evidence="5 7"/>
<dbReference type="CDD" id="cd00466">
    <property type="entry name" value="DHQase_II"/>
    <property type="match status" value="1"/>
</dbReference>
<evidence type="ECO:0000256" key="9">
    <source>
        <dbReference type="PIRSR" id="PIRSR001399-2"/>
    </source>
</evidence>
<evidence type="ECO:0000256" key="6">
    <source>
        <dbReference type="ARBA" id="ARBA00023239"/>
    </source>
</evidence>
<feature type="binding site" evidence="7 9">
    <location>
        <position position="87"/>
    </location>
    <ligand>
        <name>substrate</name>
    </ligand>
</feature>
<evidence type="ECO:0000256" key="4">
    <source>
        <dbReference type="ARBA" id="ARBA00011193"/>
    </source>
</evidence>
<sequence length="149" mass="16049">MRRILVLHGPNLNALGIREPEIYGHESLDDIERRIRQLGRDLDCEVECLQSQHEGVLIDALYGARSRSDGVLMNPGGLAHSSVPLRDAVAGAGVPVVEVHLSNPLAREPFRGPSLVSGAAVGVVQGFGAESYLLGLRALVGCLEREPRR</sequence>
<dbReference type="GO" id="GO:0019631">
    <property type="term" value="P:quinate catabolic process"/>
    <property type="evidence" value="ECO:0007669"/>
    <property type="project" value="TreeGrafter"/>
</dbReference>
<keyword evidence="7" id="KW-0028">Amino-acid biosynthesis</keyword>
<evidence type="ECO:0000256" key="3">
    <source>
        <dbReference type="ARBA" id="ARBA00011037"/>
    </source>
</evidence>
<accession>A0A538TY56</accession>
<dbReference type="Pfam" id="PF01220">
    <property type="entry name" value="DHquinase_II"/>
    <property type="match status" value="1"/>
</dbReference>
<comment type="subunit">
    <text evidence="4 7">Homododecamer.</text>
</comment>
<keyword evidence="7" id="KW-0057">Aromatic amino acid biosynthesis</keyword>
<dbReference type="NCBIfam" id="NF003806">
    <property type="entry name" value="PRK05395.1-3"/>
    <property type="match status" value="1"/>
</dbReference>
<keyword evidence="6 7" id="KW-0456">Lyase</keyword>
<dbReference type="NCBIfam" id="NF003805">
    <property type="entry name" value="PRK05395.1-2"/>
    <property type="match status" value="1"/>
</dbReference>
<feature type="binding site" evidence="7 9">
    <location>
        <position position="74"/>
    </location>
    <ligand>
        <name>substrate</name>
    </ligand>
</feature>
<dbReference type="Proteomes" id="UP000316609">
    <property type="component" value="Unassembled WGS sequence"/>
</dbReference>
<feature type="active site" description="Proton donor" evidence="7 8">
    <location>
        <position position="100"/>
    </location>
</feature>
<dbReference type="EMBL" id="VBOY01000007">
    <property type="protein sequence ID" value="TMQ68533.1"/>
    <property type="molecule type" value="Genomic_DNA"/>
</dbReference>
<evidence type="ECO:0000313" key="11">
    <source>
        <dbReference type="EMBL" id="TMQ68533.1"/>
    </source>
</evidence>
<dbReference type="AlphaFoldDB" id="A0A538TY56"/>
<feature type="binding site" evidence="7 9">
    <location>
        <position position="111"/>
    </location>
    <ligand>
        <name>substrate</name>
    </ligand>
</feature>
<comment type="pathway">
    <text evidence="2 7">Metabolic intermediate biosynthesis; chorismate biosynthesis; chorismate from D-erythrose 4-phosphate and phosphoenolpyruvate: step 3/7.</text>
</comment>
<feature type="binding site" evidence="7 9">
    <location>
        <position position="80"/>
    </location>
    <ligand>
        <name>substrate</name>
    </ligand>
</feature>
<dbReference type="GO" id="GO:0009073">
    <property type="term" value="P:aromatic amino acid family biosynthetic process"/>
    <property type="evidence" value="ECO:0007669"/>
    <property type="project" value="UniProtKB-KW"/>
</dbReference>
<protein>
    <recommendedName>
        <fullName evidence="5 7">3-dehydroquinate dehydratase</fullName>
        <shortName evidence="7">3-dehydroquinase</shortName>
        <ecNumber evidence="5 7">4.2.1.10</ecNumber>
    </recommendedName>
    <alternativeName>
        <fullName evidence="7">Type II DHQase</fullName>
    </alternativeName>
</protein>
<dbReference type="PROSITE" id="PS01029">
    <property type="entry name" value="DEHYDROQUINASE_II"/>
    <property type="match status" value="1"/>
</dbReference>
<dbReference type="UniPathway" id="UPA00053">
    <property type="reaction ID" value="UER00086"/>
</dbReference>
<proteinExistence type="inferred from homology"/>
<dbReference type="InterPro" id="IPR018509">
    <property type="entry name" value="DHquinase_II_CS"/>
</dbReference>
<dbReference type="GO" id="GO:0008652">
    <property type="term" value="P:amino acid biosynthetic process"/>
    <property type="evidence" value="ECO:0007669"/>
    <property type="project" value="UniProtKB-KW"/>
</dbReference>
<evidence type="ECO:0000256" key="7">
    <source>
        <dbReference type="HAMAP-Rule" id="MF_00169"/>
    </source>
</evidence>
<dbReference type="HAMAP" id="MF_00169">
    <property type="entry name" value="AroQ"/>
    <property type="match status" value="1"/>
</dbReference>
<evidence type="ECO:0000256" key="8">
    <source>
        <dbReference type="PIRSR" id="PIRSR001399-1"/>
    </source>
</evidence>
<reference evidence="11 12" key="1">
    <citation type="journal article" date="2019" name="Nat. Microbiol.">
        <title>Mediterranean grassland soil C-N compound turnover is dependent on rainfall and depth, and is mediated by genomically divergent microorganisms.</title>
        <authorList>
            <person name="Diamond S."/>
            <person name="Andeer P.F."/>
            <person name="Li Z."/>
            <person name="Crits-Christoph A."/>
            <person name="Burstein D."/>
            <person name="Anantharaman K."/>
            <person name="Lane K.R."/>
            <person name="Thomas B.C."/>
            <person name="Pan C."/>
            <person name="Northen T.R."/>
            <person name="Banfield J.F."/>
        </authorList>
    </citation>
    <scope>NUCLEOTIDE SEQUENCE [LARGE SCALE GENOMIC DNA]</scope>
    <source>
        <strain evidence="11">WS_8</strain>
    </source>
</reference>
<dbReference type="Gene3D" id="3.40.50.9100">
    <property type="entry name" value="Dehydroquinase, class II"/>
    <property type="match status" value="1"/>
</dbReference>
<organism evidence="11 12">
    <name type="scientific">Eiseniibacteriota bacterium</name>
    <dbReference type="NCBI Taxonomy" id="2212470"/>
    <lineage>
        <taxon>Bacteria</taxon>
        <taxon>Candidatus Eiseniibacteriota</taxon>
    </lineage>
</organism>
<evidence type="ECO:0000256" key="5">
    <source>
        <dbReference type="ARBA" id="ARBA00012060"/>
    </source>
</evidence>
<dbReference type="PANTHER" id="PTHR21272">
    <property type="entry name" value="CATABOLIC 3-DEHYDROQUINASE"/>
    <property type="match status" value="1"/>
</dbReference>
<evidence type="ECO:0000256" key="1">
    <source>
        <dbReference type="ARBA" id="ARBA00001864"/>
    </source>
</evidence>
<feature type="site" description="Transition state stabilizer" evidence="7 10">
    <location>
        <position position="18"/>
    </location>
</feature>
<gene>
    <name evidence="7" type="primary">aroQ</name>
    <name evidence="11" type="ORF">E6K78_00880</name>
</gene>
<comment type="function">
    <text evidence="7">Catalyzes a trans-dehydration via an enolate intermediate.</text>
</comment>
<dbReference type="NCBIfam" id="NF003807">
    <property type="entry name" value="PRK05395.1-4"/>
    <property type="match status" value="1"/>
</dbReference>
<dbReference type="GO" id="GO:0009423">
    <property type="term" value="P:chorismate biosynthetic process"/>
    <property type="evidence" value="ECO:0007669"/>
    <property type="project" value="UniProtKB-UniRule"/>
</dbReference>
<dbReference type="PANTHER" id="PTHR21272:SF3">
    <property type="entry name" value="CATABOLIC 3-DEHYDROQUINASE"/>
    <property type="match status" value="1"/>
</dbReference>
<feature type="active site" description="Proton acceptor" evidence="7 8">
    <location>
        <position position="23"/>
    </location>
</feature>
<dbReference type="PIRSF" id="PIRSF001399">
    <property type="entry name" value="DHquinase_II"/>
    <property type="match status" value="1"/>
</dbReference>
<evidence type="ECO:0000256" key="10">
    <source>
        <dbReference type="PIRSR" id="PIRSR001399-3"/>
    </source>
</evidence>
<evidence type="ECO:0000313" key="12">
    <source>
        <dbReference type="Proteomes" id="UP000316609"/>
    </source>
</evidence>
<name>A0A538TY56_UNCEI</name>
<evidence type="ECO:0000256" key="2">
    <source>
        <dbReference type="ARBA" id="ARBA00004902"/>
    </source>
</evidence>
<dbReference type="InterPro" id="IPR001874">
    <property type="entry name" value="DHquinase_II"/>
</dbReference>
<feature type="binding site" evidence="7 9">
    <location>
        <begin position="101"/>
        <end position="102"/>
    </location>
    <ligand>
        <name>substrate</name>
    </ligand>
</feature>
<comment type="similarity">
    <text evidence="3 7">Belongs to the type-II 3-dehydroquinase family.</text>
</comment>
<dbReference type="GO" id="GO:0003855">
    <property type="term" value="F:3-dehydroquinate dehydratase activity"/>
    <property type="evidence" value="ECO:0007669"/>
    <property type="project" value="UniProtKB-UniRule"/>
</dbReference>
<dbReference type="InterPro" id="IPR036441">
    <property type="entry name" value="DHquinase_II_sf"/>
</dbReference>